<feature type="transmembrane region" description="Helical" evidence="9">
    <location>
        <begin position="262"/>
        <end position="286"/>
    </location>
</feature>
<feature type="transmembrane region" description="Helical" evidence="9">
    <location>
        <begin position="122"/>
        <end position="150"/>
    </location>
</feature>
<name>A0A9N9G0W5_9GLOM</name>
<dbReference type="GO" id="GO:0015606">
    <property type="term" value="F:spermidine transmembrane transporter activity"/>
    <property type="evidence" value="ECO:0007669"/>
    <property type="project" value="TreeGrafter"/>
</dbReference>
<feature type="compositionally biased region" description="Basic and acidic residues" evidence="8">
    <location>
        <begin position="508"/>
        <end position="526"/>
    </location>
</feature>
<reference evidence="10" key="1">
    <citation type="submission" date="2021-06" db="EMBL/GenBank/DDBJ databases">
        <authorList>
            <person name="Kallberg Y."/>
            <person name="Tangrot J."/>
            <person name="Rosling A."/>
        </authorList>
    </citation>
    <scope>NUCLEOTIDE SEQUENCE</scope>
    <source>
        <strain evidence="10">AZ414A</strain>
    </source>
</reference>
<feature type="transmembrane region" description="Helical" evidence="9">
    <location>
        <begin position="224"/>
        <end position="241"/>
    </location>
</feature>
<dbReference type="Gene3D" id="1.20.1730.10">
    <property type="entry name" value="Sodium/glucose cotransporter"/>
    <property type="match status" value="1"/>
</dbReference>
<evidence type="ECO:0000256" key="7">
    <source>
        <dbReference type="RuleBase" id="RU362091"/>
    </source>
</evidence>
<dbReference type="PANTHER" id="PTHR48086">
    <property type="entry name" value="SODIUM/PROLINE SYMPORTER-RELATED"/>
    <property type="match status" value="1"/>
</dbReference>
<accession>A0A9N9G0W5</accession>
<protein>
    <submittedName>
        <fullName evidence="10">11242_t:CDS:1</fullName>
    </submittedName>
</protein>
<evidence type="ECO:0000256" key="4">
    <source>
        <dbReference type="ARBA" id="ARBA00022692"/>
    </source>
</evidence>
<feature type="transmembrane region" description="Helical" evidence="9">
    <location>
        <begin position="450"/>
        <end position="473"/>
    </location>
</feature>
<evidence type="ECO:0000256" key="5">
    <source>
        <dbReference type="ARBA" id="ARBA00022989"/>
    </source>
</evidence>
<dbReference type="InterPro" id="IPR038377">
    <property type="entry name" value="Na/Glc_symporter_sf"/>
</dbReference>
<dbReference type="InterPro" id="IPR001734">
    <property type="entry name" value="Na/solute_symporter"/>
</dbReference>
<dbReference type="Proteomes" id="UP000789706">
    <property type="component" value="Unassembled WGS sequence"/>
</dbReference>
<feature type="transmembrane region" description="Helical" evidence="9">
    <location>
        <begin position="156"/>
        <end position="175"/>
    </location>
</feature>
<evidence type="ECO:0000313" key="10">
    <source>
        <dbReference type="EMBL" id="CAG8569523.1"/>
    </source>
</evidence>
<organism evidence="10 11">
    <name type="scientific">Diversispora eburnea</name>
    <dbReference type="NCBI Taxonomy" id="1213867"/>
    <lineage>
        <taxon>Eukaryota</taxon>
        <taxon>Fungi</taxon>
        <taxon>Fungi incertae sedis</taxon>
        <taxon>Mucoromycota</taxon>
        <taxon>Glomeromycotina</taxon>
        <taxon>Glomeromycetes</taxon>
        <taxon>Diversisporales</taxon>
        <taxon>Diversisporaceae</taxon>
        <taxon>Diversispora</taxon>
    </lineage>
</organism>
<keyword evidence="4 9" id="KW-0812">Transmembrane</keyword>
<dbReference type="EMBL" id="CAJVPK010001080">
    <property type="protein sequence ID" value="CAG8569523.1"/>
    <property type="molecule type" value="Genomic_DNA"/>
</dbReference>
<keyword evidence="3" id="KW-0813">Transport</keyword>
<proteinExistence type="inferred from homology"/>
<keyword evidence="11" id="KW-1185">Reference proteome</keyword>
<feature type="transmembrane region" description="Helical" evidence="9">
    <location>
        <begin position="306"/>
        <end position="330"/>
    </location>
</feature>
<feature type="transmembrane region" description="Helical" evidence="9">
    <location>
        <begin position="71"/>
        <end position="94"/>
    </location>
</feature>
<evidence type="ECO:0000313" key="11">
    <source>
        <dbReference type="Proteomes" id="UP000789706"/>
    </source>
</evidence>
<keyword evidence="6 9" id="KW-0472">Membrane</keyword>
<feature type="region of interest" description="Disordered" evidence="8">
    <location>
        <begin position="508"/>
        <end position="541"/>
    </location>
</feature>
<feature type="transmembrane region" description="Helical" evidence="9">
    <location>
        <begin position="350"/>
        <end position="371"/>
    </location>
</feature>
<dbReference type="AlphaFoldDB" id="A0A9N9G0W5"/>
<keyword evidence="5 9" id="KW-1133">Transmembrane helix</keyword>
<evidence type="ECO:0000256" key="2">
    <source>
        <dbReference type="ARBA" id="ARBA00006434"/>
    </source>
</evidence>
<evidence type="ECO:0000256" key="9">
    <source>
        <dbReference type="SAM" id="Phobius"/>
    </source>
</evidence>
<evidence type="ECO:0000256" key="8">
    <source>
        <dbReference type="SAM" id="MobiDB-lite"/>
    </source>
</evidence>
<dbReference type="OrthoDB" id="6132759at2759"/>
<feature type="transmembrane region" description="Helical" evidence="9">
    <location>
        <begin position="6"/>
        <end position="25"/>
    </location>
</feature>
<feature type="transmembrane region" description="Helical" evidence="9">
    <location>
        <begin position="410"/>
        <end position="430"/>
    </location>
</feature>
<comment type="similarity">
    <text evidence="2 7">Belongs to the sodium:solute symporter (SSF) (TC 2.A.21) family.</text>
</comment>
<dbReference type="Pfam" id="PF00474">
    <property type="entry name" value="SSF"/>
    <property type="match status" value="1"/>
</dbReference>
<evidence type="ECO:0000256" key="3">
    <source>
        <dbReference type="ARBA" id="ARBA00022448"/>
    </source>
</evidence>
<dbReference type="InterPro" id="IPR050277">
    <property type="entry name" value="Sodium:Solute_Symporter"/>
</dbReference>
<dbReference type="PROSITE" id="PS50283">
    <property type="entry name" value="NA_SOLUT_SYMP_3"/>
    <property type="match status" value="1"/>
</dbReference>
<gene>
    <name evidence="10" type="ORF">DEBURN_LOCUS8008</name>
</gene>
<dbReference type="PANTHER" id="PTHR48086:SF10">
    <property type="entry name" value="AGR155CP"/>
    <property type="match status" value="1"/>
</dbReference>
<dbReference type="GO" id="GO:0005886">
    <property type="term" value="C:plasma membrane"/>
    <property type="evidence" value="ECO:0007669"/>
    <property type="project" value="TreeGrafter"/>
</dbReference>
<evidence type="ECO:0000256" key="1">
    <source>
        <dbReference type="ARBA" id="ARBA00004141"/>
    </source>
</evidence>
<feature type="transmembrane region" description="Helical" evidence="9">
    <location>
        <begin position="46"/>
        <end position="65"/>
    </location>
</feature>
<evidence type="ECO:0000256" key="6">
    <source>
        <dbReference type="ARBA" id="ARBA00023136"/>
    </source>
</evidence>
<comment type="subcellular location">
    <subcellularLocation>
        <location evidence="1">Membrane</location>
        <topology evidence="1">Multi-pass membrane protein</topology>
    </subcellularLocation>
</comment>
<sequence>MLSSALSNALIYLTMIAFMFVGIYAGVSQTKSKEDFLSSIGSQTSFVLAINLFVTNLGSSVLYAYPEVGTLAGIVGLFWYAFGSTFPLSVFAWIGPKMRRKCPEGFALTTFVLERFGRINQIYISLMSMAYMLCYMISELSAVGSILNYLTGLDPLVPTIMIALTTTLYTAYGGFRASLLTDTVQGWAIIILIIISTIAFGVNVKIDTSKIGESGLLNLGDKLGWELLWIMTVAVTFANLFHEGYWQRTFSSKNDRELVRSAIFGSALLFPTLFLIGFTGILAAWAGTWPGNEDEPIEGYLSFFTLYTLLPDWVVAIVVILTVSLSCSAYDTLQTAMVATMSNDLFNNNLPLIVIRIFTIVINVPAVYFGLKNLDVLTVFLIGDLLAASAMPPVLLGLVDNLYFLNWFDALIGGMGGIFSVFVFGSIYFGNVKDGINLIILPNGLYSNDYSVLGAFIAAPFGSLFFTFFAFLLRLGLIALLAELKGEEFEFPKKPVIDTSRYTPERLSERQKIIERNNDNKDKEQTELEVGEPSKSSGSYS</sequence>
<comment type="caution">
    <text evidence="10">The sequence shown here is derived from an EMBL/GenBank/DDBJ whole genome shotgun (WGS) entry which is preliminary data.</text>
</comment>
<feature type="transmembrane region" description="Helical" evidence="9">
    <location>
        <begin position="187"/>
        <end position="204"/>
    </location>
</feature>
<feature type="transmembrane region" description="Helical" evidence="9">
    <location>
        <begin position="377"/>
        <end position="398"/>
    </location>
</feature>